<dbReference type="InterPro" id="IPR045039">
    <property type="entry name" value="NSI-like"/>
</dbReference>
<dbReference type="PANTHER" id="PTHR43626:SF4">
    <property type="entry name" value="GCN5-RELATED N-ACETYLTRANSFERASE 2, CHLOROPLASTIC"/>
    <property type="match status" value="1"/>
</dbReference>
<dbReference type="NCBIfam" id="NF005840">
    <property type="entry name" value="PRK07757.1"/>
    <property type="match status" value="1"/>
</dbReference>
<evidence type="ECO:0000256" key="1">
    <source>
        <dbReference type="ARBA" id="ARBA00022679"/>
    </source>
</evidence>
<keyword evidence="5" id="KW-1185">Reference proteome</keyword>
<proteinExistence type="predicted"/>
<organism evidence="4 5">
    <name type="scientific">Paenibacillus artemisiicola</name>
    <dbReference type="NCBI Taxonomy" id="1172618"/>
    <lineage>
        <taxon>Bacteria</taxon>
        <taxon>Bacillati</taxon>
        <taxon>Bacillota</taxon>
        <taxon>Bacilli</taxon>
        <taxon>Bacillales</taxon>
        <taxon>Paenibacillaceae</taxon>
        <taxon>Paenibacillus</taxon>
    </lineage>
</organism>
<keyword evidence="1" id="KW-0808">Transferase</keyword>
<evidence type="ECO:0000313" key="4">
    <source>
        <dbReference type="EMBL" id="MBO7749044.1"/>
    </source>
</evidence>
<feature type="domain" description="N-acetyltransferase" evidence="3">
    <location>
        <begin position="1"/>
        <end position="151"/>
    </location>
</feature>
<protein>
    <submittedName>
        <fullName evidence="4">N-acetyltransferase</fullName>
    </submittedName>
</protein>
<dbReference type="PROSITE" id="PS51186">
    <property type="entry name" value="GNAT"/>
    <property type="match status" value="1"/>
</dbReference>
<dbReference type="Pfam" id="PF00583">
    <property type="entry name" value="Acetyltransf_1"/>
    <property type="match status" value="1"/>
</dbReference>
<sequence>MHIRRALIVDTESVYELIDMYAVQGQLLHRTRQSIYEHLQCFYVAVDDVKRIMGVASLHILDRDLAEIRSLVVLPGMALKGIGRALVDALVKEATILGIPRVIALTYQDGFFEKCGFVKINKETLSQKIWKDCLHCSKYNNCDEIAMQIMV</sequence>
<dbReference type="SUPFAM" id="SSF55729">
    <property type="entry name" value="Acyl-CoA N-acyltransferases (Nat)"/>
    <property type="match status" value="1"/>
</dbReference>
<evidence type="ECO:0000313" key="5">
    <source>
        <dbReference type="Proteomes" id="UP000670947"/>
    </source>
</evidence>
<dbReference type="Proteomes" id="UP000670947">
    <property type="component" value="Unassembled WGS sequence"/>
</dbReference>
<dbReference type="InterPro" id="IPR016181">
    <property type="entry name" value="Acyl_CoA_acyltransferase"/>
</dbReference>
<dbReference type="Gene3D" id="3.40.630.30">
    <property type="match status" value="1"/>
</dbReference>
<evidence type="ECO:0000256" key="2">
    <source>
        <dbReference type="ARBA" id="ARBA00023315"/>
    </source>
</evidence>
<dbReference type="PANTHER" id="PTHR43626">
    <property type="entry name" value="ACYL-COA N-ACYLTRANSFERASE"/>
    <property type="match status" value="1"/>
</dbReference>
<gene>
    <name evidence="4" type="ORF">I8J29_33275</name>
</gene>
<dbReference type="EMBL" id="JAGGDJ010000104">
    <property type="protein sequence ID" value="MBO7749044.1"/>
    <property type="molecule type" value="Genomic_DNA"/>
</dbReference>
<keyword evidence="2" id="KW-0012">Acyltransferase</keyword>
<reference evidence="4 5" key="1">
    <citation type="submission" date="2021-03" db="EMBL/GenBank/DDBJ databases">
        <title>Paenibacillus artemisicola MWE-103 whole genome sequence.</title>
        <authorList>
            <person name="Ham Y.J."/>
        </authorList>
    </citation>
    <scope>NUCLEOTIDE SEQUENCE [LARGE SCALE GENOMIC DNA]</scope>
    <source>
        <strain evidence="4 5">MWE-103</strain>
    </source>
</reference>
<comment type="caution">
    <text evidence="4">The sequence shown here is derived from an EMBL/GenBank/DDBJ whole genome shotgun (WGS) entry which is preliminary data.</text>
</comment>
<name>A0ABS3WL29_9BACL</name>
<dbReference type="RefSeq" id="WP_208851545.1">
    <property type="nucleotide sequence ID" value="NZ_JAGGDJ010000104.1"/>
</dbReference>
<dbReference type="InterPro" id="IPR000182">
    <property type="entry name" value="GNAT_dom"/>
</dbReference>
<dbReference type="CDD" id="cd04301">
    <property type="entry name" value="NAT_SF"/>
    <property type="match status" value="1"/>
</dbReference>
<evidence type="ECO:0000259" key="3">
    <source>
        <dbReference type="PROSITE" id="PS51186"/>
    </source>
</evidence>
<accession>A0ABS3WL29</accession>